<keyword evidence="7 13" id="KW-0067">ATP-binding</keyword>
<dbReference type="InterPro" id="IPR036163">
    <property type="entry name" value="HMA_dom_sf"/>
</dbReference>
<dbReference type="GO" id="GO:0005886">
    <property type="term" value="C:plasma membrane"/>
    <property type="evidence" value="ECO:0007669"/>
    <property type="project" value="UniProtKB-SubCell"/>
</dbReference>
<dbReference type="Pfam" id="PF00122">
    <property type="entry name" value="E1-E2_ATPase"/>
    <property type="match status" value="1"/>
</dbReference>
<dbReference type="SFLD" id="SFLDF00027">
    <property type="entry name" value="p-type_atpase"/>
    <property type="match status" value="1"/>
</dbReference>
<keyword evidence="9 13" id="KW-1133">Transmembrane helix</keyword>
<keyword evidence="6 13" id="KW-0547">Nucleotide-binding</keyword>
<protein>
    <recommendedName>
        <fullName evidence="11">Cd(2+)-exporting ATPase</fullName>
        <ecNumber evidence="11">7.2.2.21</ecNumber>
    </recommendedName>
</protein>
<dbReference type="EMBL" id="FUYH01000008">
    <property type="protein sequence ID" value="SKA87941.1"/>
    <property type="molecule type" value="Genomic_DNA"/>
</dbReference>
<dbReference type="PROSITE" id="PS50846">
    <property type="entry name" value="HMA_2"/>
    <property type="match status" value="1"/>
</dbReference>
<keyword evidence="4 13" id="KW-0812">Transmembrane</keyword>
<dbReference type="PANTHER" id="PTHR48085">
    <property type="entry name" value="CADMIUM/ZINC-TRANSPORTING ATPASE HMA2-RELATED"/>
    <property type="match status" value="1"/>
</dbReference>
<dbReference type="Gene3D" id="3.40.50.1000">
    <property type="entry name" value="HAD superfamily/HAD-like"/>
    <property type="match status" value="1"/>
</dbReference>
<dbReference type="GO" id="GO:0016887">
    <property type="term" value="F:ATP hydrolysis activity"/>
    <property type="evidence" value="ECO:0007669"/>
    <property type="project" value="InterPro"/>
</dbReference>
<dbReference type="Proteomes" id="UP000190105">
    <property type="component" value="Unassembled WGS sequence"/>
</dbReference>
<dbReference type="InterPro" id="IPR023298">
    <property type="entry name" value="ATPase_P-typ_TM_dom_sf"/>
</dbReference>
<evidence type="ECO:0000256" key="3">
    <source>
        <dbReference type="ARBA" id="ARBA00022539"/>
    </source>
</evidence>
<accession>A0A1T4XFT1</accession>
<comment type="subcellular location">
    <subcellularLocation>
        <location evidence="13">Cell membrane</location>
    </subcellularLocation>
    <subcellularLocation>
        <location evidence="1">Membrane</location>
        <topology evidence="1">Multi-pass membrane protein</topology>
    </subcellularLocation>
</comment>
<name>A0A1T4XFT1_9CLOT</name>
<dbReference type="InterPro" id="IPR051014">
    <property type="entry name" value="Cation_Transport_ATPase_IB"/>
</dbReference>
<evidence type="ECO:0000256" key="7">
    <source>
        <dbReference type="ARBA" id="ARBA00022840"/>
    </source>
</evidence>
<evidence type="ECO:0000259" key="14">
    <source>
        <dbReference type="PROSITE" id="PS50846"/>
    </source>
</evidence>
<evidence type="ECO:0000256" key="10">
    <source>
        <dbReference type="ARBA" id="ARBA00023136"/>
    </source>
</evidence>
<dbReference type="EC" id="7.2.2.21" evidence="11"/>
<evidence type="ECO:0000256" key="1">
    <source>
        <dbReference type="ARBA" id="ARBA00004141"/>
    </source>
</evidence>
<dbReference type="GO" id="GO:0005524">
    <property type="term" value="F:ATP binding"/>
    <property type="evidence" value="ECO:0007669"/>
    <property type="project" value="UniProtKB-UniRule"/>
</dbReference>
<dbReference type="SFLD" id="SFLDS00003">
    <property type="entry name" value="Haloacid_Dehalogenase"/>
    <property type="match status" value="1"/>
</dbReference>
<evidence type="ECO:0000256" key="13">
    <source>
        <dbReference type="RuleBase" id="RU362081"/>
    </source>
</evidence>
<dbReference type="SUPFAM" id="SSF81665">
    <property type="entry name" value="Calcium ATPase, transmembrane domain M"/>
    <property type="match status" value="1"/>
</dbReference>
<feature type="domain" description="HMA" evidence="14">
    <location>
        <begin position="3"/>
        <end position="72"/>
    </location>
</feature>
<feature type="transmembrane region" description="Helical" evidence="13">
    <location>
        <begin position="94"/>
        <end position="111"/>
    </location>
</feature>
<dbReference type="InterPro" id="IPR006121">
    <property type="entry name" value="HMA_dom"/>
</dbReference>
<dbReference type="NCBIfam" id="TIGR01494">
    <property type="entry name" value="ATPase_P-type"/>
    <property type="match status" value="1"/>
</dbReference>
<evidence type="ECO:0000256" key="11">
    <source>
        <dbReference type="ARBA" id="ARBA00039103"/>
    </source>
</evidence>
<dbReference type="PROSITE" id="PS00154">
    <property type="entry name" value="ATPASE_E1_E2"/>
    <property type="match status" value="1"/>
</dbReference>
<dbReference type="STRING" id="1147123.SAMN05443428_10883"/>
<evidence type="ECO:0000256" key="4">
    <source>
        <dbReference type="ARBA" id="ARBA00022692"/>
    </source>
</evidence>
<dbReference type="PRINTS" id="PR00941">
    <property type="entry name" value="CDATPASE"/>
</dbReference>
<keyword evidence="13" id="KW-1003">Cell membrane</keyword>
<dbReference type="Gene3D" id="3.40.1110.10">
    <property type="entry name" value="Calcium-transporting ATPase, cytoplasmic domain N"/>
    <property type="match status" value="1"/>
</dbReference>
<dbReference type="SUPFAM" id="SSF81653">
    <property type="entry name" value="Calcium ATPase, transduction domain A"/>
    <property type="match status" value="1"/>
</dbReference>
<dbReference type="GO" id="GO:0008551">
    <property type="term" value="F:P-type cadmium transporter activity"/>
    <property type="evidence" value="ECO:0007669"/>
    <property type="project" value="UniProtKB-EC"/>
</dbReference>
<dbReference type="InterPro" id="IPR044492">
    <property type="entry name" value="P_typ_ATPase_HD_dom"/>
</dbReference>
<evidence type="ECO:0000256" key="5">
    <source>
        <dbReference type="ARBA" id="ARBA00022723"/>
    </source>
</evidence>
<feature type="transmembrane region" description="Helical" evidence="13">
    <location>
        <begin position="319"/>
        <end position="338"/>
    </location>
</feature>
<evidence type="ECO:0000256" key="6">
    <source>
        <dbReference type="ARBA" id="ARBA00022741"/>
    </source>
</evidence>
<dbReference type="SUPFAM" id="SSF55008">
    <property type="entry name" value="HMA, heavy metal-associated domain"/>
    <property type="match status" value="1"/>
</dbReference>
<sequence length="709" mass="78655">MSTKKELILEGLCCANCASKIEDKVKKISGIEEVSLDFISRKLNFKIKEKSSSDRVIGEIKNIVNEIEPDVRVLDKAAENPKSKISMFKDNKNELIKIFLSIIIYASAFALKGNKNLQFVVYLIVYILIGSKVLLKAVKNIFRGQVFDENFLMAIATIGAFSIGQYPEGVAVMLLYEIGEFFQELAVERSRKSIASLMDIRPDYANVNRNNKLERVSPNDVKIGEIIIVKPGEKIPLDGRVVYGKSFVDTSSLTGESLLRNVDEGDRVLSGFVNKNGMLMIEVESEYSNSTVSKILEMAENAASKKAKTEMFITKFARYYTPIVVITAVFLAVLPPLLTSMDFKVWFYRALIFLVISCPCALVISIPLSFFAGIGAASKNGVLIKGSNYLEALNFVDTIIFDKTGTLTEGTFKVTKINTFNQASKDEVLKYAAYAESYSNHPIAKSILQYYADDIDKTQIKEFEEIQGYGIKSKIFDREVLVGNIKLLKNVFGDNNDYNNIKEEKSGTIIYVAVDGRYIGNIIIRDEEKKDSKNTIISLKNRGIKTVMLTGDGRNAAESVKKNLDIDECYFELLPNEKIEKLELIKERIDKDKKVVFVGDGVNDAPVLARADIGIAMGALGSDAAIEASDIVIMDDNPIKILTALKIAEKTKSIVWQNIIFALGVKVVLLVLGAFGMANMWEAVFGDVGVALIAIFNSLRAMKTKGTVQ</sequence>
<dbReference type="GO" id="GO:0046872">
    <property type="term" value="F:metal ion binding"/>
    <property type="evidence" value="ECO:0007669"/>
    <property type="project" value="UniProtKB-KW"/>
</dbReference>
<dbReference type="Gene3D" id="2.70.150.10">
    <property type="entry name" value="Calcium-transporting ATPase, cytoplasmic transduction domain A"/>
    <property type="match status" value="1"/>
</dbReference>
<evidence type="ECO:0000256" key="2">
    <source>
        <dbReference type="ARBA" id="ARBA00006024"/>
    </source>
</evidence>
<dbReference type="Gene3D" id="3.30.70.100">
    <property type="match status" value="1"/>
</dbReference>
<feature type="transmembrane region" description="Helical" evidence="13">
    <location>
        <begin position="681"/>
        <end position="699"/>
    </location>
</feature>
<proteinExistence type="inferred from homology"/>
<keyword evidence="8" id="KW-1278">Translocase</keyword>
<dbReference type="Pfam" id="PF00403">
    <property type="entry name" value="HMA"/>
    <property type="match status" value="1"/>
</dbReference>
<comment type="catalytic activity">
    <reaction evidence="12">
        <text>Cd(2+)(in) + ATP + H2O = Cd(2+)(out) + ADP + phosphate + H(+)</text>
        <dbReference type="Rhea" id="RHEA:12132"/>
        <dbReference type="ChEBI" id="CHEBI:15377"/>
        <dbReference type="ChEBI" id="CHEBI:15378"/>
        <dbReference type="ChEBI" id="CHEBI:30616"/>
        <dbReference type="ChEBI" id="CHEBI:43474"/>
        <dbReference type="ChEBI" id="CHEBI:48775"/>
        <dbReference type="ChEBI" id="CHEBI:456216"/>
        <dbReference type="EC" id="7.2.2.21"/>
    </reaction>
</comment>
<dbReference type="RefSeq" id="WP_078696390.1">
    <property type="nucleotide sequence ID" value="NZ_FUYH01000008.1"/>
</dbReference>
<dbReference type="CDD" id="cd07548">
    <property type="entry name" value="P-type_ATPase-Cd_Zn_Co_like"/>
    <property type="match status" value="1"/>
</dbReference>
<dbReference type="InterPro" id="IPR008250">
    <property type="entry name" value="ATPase_P-typ_transduc_dom_A_sf"/>
</dbReference>
<dbReference type="InterPro" id="IPR001757">
    <property type="entry name" value="P_typ_ATPase"/>
</dbReference>
<dbReference type="PANTHER" id="PTHR48085:SF5">
    <property type="entry name" value="CADMIUM_ZINC-TRANSPORTING ATPASE HMA4-RELATED"/>
    <property type="match status" value="1"/>
</dbReference>
<keyword evidence="5 13" id="KW-0479">Metal-binding</keyword>
<dbReference type="InterPro" id="IPR027256">
    <property type="entry name" value="P-typ_ATPase_IB"/>
</dbReference>
<dbReference type="OrthoDB" id="9760364at2"/>
<evidence type="ECO:0000256" key="12">
    <source>
        <dbReference type="ARBA" id="ARBA00049338"/>
    </source>
</evidence>
<evidence type="ECO:0000313" key="16">
    <source>
        <dbReference type="Proteomes" id="UP000190105"/>
    </source>
</evidence>
<dbReference type="AlphaFoldDB" id="A0A1T4XFT1"/>
<dbReference type="InterPro" id="IPR018303">
    <property type="entry name" value="ATPase_P-typ_P_site"/>
</dbReference>
<dbReference type="InterPro" id="IPR023299">
    <property type="entry name" value="ATPase_P-typ_cyto_dom_N"/>
</dbReference>
<dbReference type="InterPro" id="IPR059000">
    <property type="entry name" value="ATPase_P-type_domA"/>
</dbReference>
<keyword evidence="3" id="KW-0104">Cadmium</keyword>
<reference evidence="16" key="1">
    <citation type="submission" date="2017-02" db="EMBL/GenBank/DDBJ databases">
        <authorList>
            <person name="Varghese N."/>
            <person name="Submissions S."/>
        </authorList>
    </citation>
    <scope>NUCLEOTIDE SEQUENCE [LARGE SCALE GENOMIC DNA]</scope>
    <source>
        <strain evidence="16">USBA 833</strain>
    </source>
</reference>
<dbReference type="SFLD" id="SFLDG00002">
    <property type="entry name" value="C1.7:_P-type_atpase_like"/>
    <property type="match status" value="1"/>
</dbReference>
<feature type="transmembrane region" description="Helical" evidence="13">
    <location>
        <begin position="655"/>
        <end position="675"/>
    </location>
</feature>
<dbReference type="NCBIfam" id="TIGR01525">
    <property type="entry name" value="ATPase-IB_hvy"/>
    <property type="match status" value="1"/>
</dbReference>
<dbReference type="NCBIfam" id="TIGR01512">
    <property type="entry name" value="ATPase-IB2_Cd"/>
    <property type="match status" value="1"/>
</dbReference>
<organism evidence="15 16">
    <name type="scientific">Caloramator quimbayensis</name>
    <dbReference type="NCBI Taxonomy" id="1147123"/>
    <lineage>
        <taxon>Bacteria</taxon>
        <taxon>Bacillati</taxon>
        <taxon>Bacillota</taxon>
        <taxon>Clostridia</taxon>
        <taxon>Eubacteriales</taxon>
        <taxon>Clostridiaceae</taxon>
        <taxon>Caloramator</taxon>
    </lineage>
</organism>
<comment type="similarity">
    <text evidence="2 13">Belongs to the cation transport ATPase (P-type) (TC 3.A.3) family. Type IB subfamily.</text>
</comment>
<feature type="transmembrane region" description="Helical" evidence="13">
    <location>
        <begin position="350"/>
        <end position="377"/>
    </location>
</feature>
<keyword evidence="16" id="KW-1185">Reference proteome</keyword>
<evidence type="ECO:0000256" key="9">
    <source>
        <dbReference type="ARBA" id="ARBA00022989"/>
    </source>
</evidence>
<feature type="transmembrane region" description="Helical" evidence="13">
    <location>
        <begin position="117"/>
        <end position="135"/>
    </location>
</feature>
<evidence type="ECO:0000313" key="15">
    <source>
        <dbReference type="EMBL" id="SKA87941.1"/>
    </source>
</evidence>
<dbReference type="Pfam" id="PF00702">
    <property type="entry name" value="Hydrolase"/>
    <property type="match status" value="1"/>
</dbReference>
<dbReference type="PRINTS" id="PR00119">
    <property type="entry name" value="CATATPASE"/>
</dbReference>
<evidence type="ECO:0000256" key="8">
    <source>
        <dbReference type="ARBA" id="ARBA00022967"/>
    </source>
</evidence>
<dbReference type="InterPro" id="IPR023214">
    <property type="entry name" value="HAD_sf"/>
</dbReference>
<gene>
    <name evidence="15" type="ORF">SAMN05443428_10883</name>
</gene>
<dbReference type="CDD" id="cd00371">
    <property type="entry name" value="HMA"/>
    <property type="match status" value="1"/>
</dbReference>
<keyword evidence="10 13" id="KW-0472">Membrane</keyword>
<dbReference type="SUPFAM" id="SSF56784">
    <property type="entry name" value="HAD-like"/>
    <property type="match status" value="1"/>
</dbReference>
<dbReference type="InterPro" id="IPR036412">
    <property type="entry name" value="HAD-like_sf"/>
</dbReference>